<dbReference type="Proteomes" id="UP000549250">
    <property type="component" value="Unassembled WGS sequence"/>
</dbReference>
<keyword evidence="2" id="KW-1185">Reference proteome</keyword>
<dbReference type="AlphaFoldDB" id="A0A839T225"/>
<protein>
    <recommendedName>
        <fullName evidence="3">SIR2-like domain-containing protein</fullName>
    </recommendedName>
</protein>
<comment type="caution">
    <text evidence="1">The sequence shown here is derived from an EMBL/GenBank/DDBJ whole genome shotgun (WGS) entry which is preliminary data.</text>
</comment>
<accession>A0A839T225</accession>
<evidence type="ECO:0000313" key="2">
    <source>
        <dbReference type="Proteomes" id="UP000549250"/>
    </source>
</evidence>
<dbReference type="RefSeq" id="WP_183165655.1">
    <property type="nucleotide sequence ID" value="NZ_JACHXI010000003.1"/>
</dbReference>
<dbReference type="EMBL" id="JACHXI010000003">
    <property type="protein sequence ID" value="MBB3102680.1"/>
    <property type="molecule type" value="Genomic_DNA"/>
</dbReference>
<evidence type="ECO:0000313" key="1">
    <source>
        <dbReference type="EMBL" id="MBB3102680.1"/>
    </source>
</evidence>
<sequence length="317" mass="35859">MFPKDADDLIDSDSILDIHKLSLSDTFKTVLKRTLKMGLSGEHHAVASALGADMLNIETLLVEKFLGFYNERPADIKNYLYISWALWAFLVEKQKTVLKGHQDSGLPFYGSLPNDIRALTLNYTAFLQEQLGEENVIYFHGGLAEYVRMDTRNLLQIEGILDCDPAEFIRETIKPNVDVTHADVRQQRHVIPALVPPLRLKPILSHKYIELWATAAKWIEEAKHIVVVGYSFNNADEHFNDILRCNSGRKIDIVVPEATSDYFKGRMEKVFNTPVNQFDAIKVQGMNALKARNLRLISAKASEVNISALFQNGSNSK</sequence>
<gene>
    <name evidence="1" type="ORF">FHR87_001063</name>
</gene>
<reference evidence="1 2" key="1">
    <citation type="submission" date="2020-08" db="EMBL/GenBank/DDBJ databases">
        <title>Genomic Encyclopedia of Type Strains, Phase III (KMG-III): the genomes of soil and plant-associated and newly described type strains.</title>
        <authorList>
            <person name="Whitman W."/>
        </authorList>
    </citation>
    <scope>NUCLEOTIDE SEQUENCE [LARGE SCALE GENOMIC DNA]</scope>
    <source>
        <strain evidence="1 2">CECT 4462</strain>
    </source>
</reference>
<organism evidence="1 2">
    <name type="scientific">Azomonas macrocytogenes</name>
    <name type="common">Azotobacter macrocytogenes</name>
    <dbReference type="NCBI Taxonomy" id="69962"/>
    <lineage>
        <taxon>Bacteria</taxon>
        <taxon>Pseudomonadati</taxon>
        <taxon>Pseudomonadota</taxon>
        <taxon>Gammaproteobacteria</taxon>
        <taxon>Pseudomonadales</taxon>
        <taxon>Pseudomonadaceae</taxon>
        <taxon>Azomonas</taxon>
    </lineage>
</organism>
<name>A0A839T225_AZOMA</name>
<proteinExistence type="predicted"/>
<evidence type="ECO:0008006" key="3">
    <source>
        <dbReference type="Google" id="ProtNLM"/>
    </source>
</evidence>